<evidence type="ECO:0000313" key="9">
    <source>
        <dbReference type="EMBL" id="MDG5976913.1"/>
    </source>
</evidence>
<evidence type="ECO:0000256" key="6">
    <source>
        <dbReference type="ARBA" id="ARBA00023316"/>
    </source>
</evidence>
<evidence type="ECO:0000256" key="2">
    <source>
        <dbReference type="ARBA" id="ARBA00005992"/>
    </source>
</evidence>
<organism evidence="9 10">
    <name type="scientific">Hydrogenophaga taeniospiralis CCUG 15921</name>
    <dbReference type="NCBI Taxonomy" id="1281780"/>
    <lineage>
        <taxon>Bacteria</taxon>
        <taxon>Pseudomonadati</taxon>
        <taxon>Pseudomonadota</taxon>
        <taxon>Betaproteobacteria</taxon>
        <taxon>Burkholderiales</taxon>
        <taxon>Comamonadaceae</taxon>
        <taxon>Hydrogenophaga</taxon>
    </lineage>
</organism>
<dbReference type="InterPro" id="IPR038063">
    <property type="entry name" value="Transpep_catalytic_dom"/>
</dbReference>
<dbReference type="AlphaFoldDB" id="A0A9X4NSA5"/>
<sequence>MSGEALLEVLPLLGQAEARLIDIYRLISQGQHREALLKASVLVEDHPNFHLAHLVHGDLLSLQARPVRQLGDVPDTKAQAAAEQLAALRDESARRLRALIERPPQGSIPTQFLALSSQSRHAIAVDASRSRLYLFENLTPTRSGANGFAAPRLRLLGDFYISVGLQGIEKAVEGDKRTPLGVYYITSNLNPDNLPDLYGVGALPINYPNPLDVQRGKTGSGIWLHGTPREQFVRAPLASDGCVVLSNPDLERLLATVQIRTTPVVIAPSLEWVMPESLDAERRPFEAALEAWRSAKSRGELDDLKGFYSSRFQNQGRDLAQWWPRVEGELRSAGAARDLQLKEVSMLRWRDSQDTMVVTFGEVAQGQTRGVTKRQYWARERDQWKIFFEGNT</sequence>
<dbReference type="PANTHER" id="PTHR36699:SF1">
    <property type="entry name" value="L,D-TRANSPEPTIDASE YAFK-RELATED"/>
    <property type="match status" value="1"/>
</dbReference>
<keyword evidence="6 7" id="KW-0961">Cell wall biogenesis/degradation</keyword>
<keyword evidence="10" id="KW-1185">Reference proteome</keyword>
<feature type="active site" description="Proton donor/acceptor" evidence="7">
    <location>
        <position position="225"/>
    </location>
</feature>
<comment type="caution">
    <text evidence="9">The sequence shown here is derived from an EMBL/GenBank/DDBJ whole genome shotgun (WGS) entry which is preliminary data.</text>
</comment>
<dbReference type="PANTHER" id="PTHR36699">
    <property type="entry name" value="LD-TRANSPEPTIDASE"/>
    <property type="match status" value="1"/>
</dbReference>
<evidence type="ECO:0000256" key="1">
    <source>
        <dbReference type="ARBA" id="ARBA00004752"/>
    </source>
</evidence>
<evidence type="ECO:0000259" key="8">
    <source>
        <dbReference type="PROSITE" id="PS52029"/>
    </source>
</evidence>
<dbReference type="PROSITE" id="PS52029">
    <property type="entry name" value="LD_TPASE"/>
    <property type="match status" value="1"/>
</dbReference>
<dbReference type="GO" id="GO:0008360">
    <property type="term" value="P:regulation of cell shape"/>
    <property type="evidence" value="ECO:0007669"/>
    <property type="project" value="UniProtKB-UniRule"/>
</dbReference>
<dbReference type="CDD" id="cd16913">
    <property type="entry name" value="YkuD_like"/>
    <property type="match status" value="1"/>
</dbReference>
<evidence type="ECO:0000256" key="7">
    <source>
        <dbReference type="PROSITE-ProRule" id="PRU01373"/>
    </source>
</evidence>
<dbReference type="SUPFAM" id="SSF141523">
    <property type="entry name" value="L,D-transpeptidase catalytic domain-like"/>
    <property type="match status" value="1"/>
</dbReference>
<evidence type="ECO:0000313" key="10">
    <source>
        <dbReference type="Proteomes" id="UP001152876"/>
    </source>
</evidence>
<feature type="domain" description="L,D-TPase catalytic" evidence="8">
    <location>
        <begin position="121"/>
        <end position="267"/>
    </location>
</feature>
<keyword evidence="3" id="KW-0808">Transferase</keyword>
<accession>A0A9X4NSA5</accession>
<dbReference type="GO" id="GO:0016740">
    <property type="term" value="F:transferase activity"/>
    <property type="evidence" value="ECO:0007669"/>
    <property type="project" value="UniProtKB-KW"/>
</dbReference>
<dbReference type="GO" id="GO:0004180">
    <property type="term" value="F:carboxypeptidase activity"/>
    <property type="evidence" value="ECO:0007669"/>
    <property type="project" value="UniProtKB-ARBA"/>
</dbReference>
<dbReference type="Pfam" id="PF24125">
    <property type="entry name" value="Cds6_C"/>
    <property type="match status" value="1"/>
</dbReference>
<protein>
    <submittedName>
        <fullName evidence="9">ErfK/YbiS/YcfS/YnhG</fullName>
    </submittedName>
</protein>
<dbReference type="Pfam" id="PF03734">
    <property type="entry name" value="YkuD"/>
    <property type="match status" value="1"/>
</dbReference>
<keyword evidence="5 7" id="KW-0573">Peptidoglycan synthesis</keyword>
<evidence type="ECO:0000256" key="5">
    <source>
        <dbReference type="ARBA" id="ARBA00022984"/>
    </source>
</evidence>
<dbReference type="GO" id="GO:0009252">
    <property type="term" value="P:peptidoglycan biosynthetic process"/>
    <property type="evidence" value="ECO:0007669"/>
    <property type="project" value="UniProtKB-KW"/>
</dbReference>
<gene>
    <name evidence="9" type="ORF">H010_16724</name>
</gene>
<dbReference type="GO" id="GO:0071555">
    <property type="term" value="P:cell wall organization"/>
    <property type="evidence" value="ECO:0007669"/>
    <property type="project" value="UniProtKB-UniRule"/>
</dbReference>
<dbReference type="InterPro" id="IPR056203">
    <property type="entry name" value="Cds6_C"/>
</dbReference>
<name>A0A9X4NSA5_9BURK</name>
<feature type="active site" description="Nucleophile" evidence="7">
    <location>
        <position position="242"/>
    </location>
</feature>
<dbReference type="Gene3D" id="2.40.440.10">
    <property type="entry name" value="L,D-transpeptidase catalytic domain-like"/>
    <property type="match status" value="1"/>
</dbReference>
<comment type="similarity">
    <text evidence="2">Belongs to the YkuD family.</text>
</comment>
<dbReference type="EMBL" id="AOGK01000015">
    <property type="protein sequence ID" value="MDG5976913.1"/>
    <property type="molecule type" value="Genomic_DNA"/>
</dbReference>
<reference evidence="9" key="1">
    <citation type="submission" date="2013-01" db="EMBL/GenBank/DDBJ databases">
        <title>Genome draft of Hydrogenophaga taeniospiralis 2K1.</title>
        <authorList>
            <person name="Gomila M."/>
            <person name="Lalucat J."/>
        </authorList>
    </citation>
    <scope>NUCLEOTIDE SEQUENCE</scope>
    <source>
        <strain evidence="9">CCUG 15921</strain>
    </source>
</reference>
<keyword evidence="4 7" id="KW-0133">Cell shape</keyword>
<evidence type="ECO:0000256" key="3">
    <source>
        <dbReference type="ARBA" id="ARBA00022679"/>
    </source>
</evidence>
<comment type="pathway">
    <text evidence="1 7">Cell wall biogenesis; peptidoglycan biosynthesis.</text>
</comment>
<proteinExistence type="inferred from homology"/>
<dbReference type="Proteomes" id="UP001152876">
    <property type="component" value="Unassembled WGS sequence"/>
</dbReference>
<dbReference type="InterPro" id="IPR005490">
    <property type="entry name" value="LD_TPept_cat_dom"/>
</dbReference>
<evidence type="ECO:0000256" key="4">
    <source>
        <dbReference type="ARBA" id="ARBA00022960"/>
    </source>
</evidence>